<dbReference type="Pfam" id="PF00571">
    <property type="entry name" value="CBS"/>
    <property type="match status" value="2"/>
</dbReference>
<feature type="domain" description="CBS" evidence="4">
    <location>
        <begin position="247"/>
        <end position="299"/>
    </location>
</feature>
<evidence type="ECO:0000259" key="3">
    <source>
        <dbReference type="PROSITE" id="PS51094"/>
    </source>
</evidence>
<dbReference type="PANTHER" id="PTHR43080">
    <property type="entry name" value="CBS DOMAIN-CONTAINING PROTEIN CBSX3, MITOCHONDRIAL"/>
    <property type="match status" value="1"/>
</dbReference>
<sequence length="299" mass="34673">MLFSSFLHPELYWIQTEIKNEEELLNQMVRGISREFSLSMTDKEIVDRILQRELEKPTLVGDCFWVPHFRIPDLEDLIIAISFLKKPISMGEHNVQMVFLVLTGPTRSTLYLNALSVIASLVQDSDFCQLMKKTPDFERFCHFLDSKNLRVGKVLTVADIMSTDIHVLRENQNLEEVLDIFSKHQLSYAPVVDTQERFVAEINLIDIMKVGMPAYTAALPNMNFLSSFEPFEELLKHEKDILVKQIMRKPHVILKPDASLVEAIFEFTNHRRRHLPVAKDGKILGVVSYMDMLNKVLRR</sequence>
<dbReference type="PANTHER" id="PTHR43080:SF2">
    <property type="entry name" value="CBS DOMAIN-CONTAINING PROTEIN"/>
    <property type="match status" value="1"/>
</dbReference>
<feature type="domain" description="CBS" evidence="4">
    <location>
        <begin position="161"/>
        <end position="219"/>
    </location>
</feature>
<dbReference type="InterPro" id="IPR000644">
    <property type="entry name" value="CBS_dom"/>
</dbReference>
<evidence type="ECO:0000313" key="5">
    <source>
        <dbReference type="EMBL" id="URA10094.1"/>
    </source>
</evidence>
<dbReference type="InterPro" id="IPR051257">
    <property type="entry name" value="Diverse_CBS-Domain"/>
</dbReference>
<reference evidence="5" key="1">
    <citation type="submission" date="2021-04" db="EMBL/GenBank/DDBJ databases">
        <authorList>
            <person name="Postec A."/>
        </authorList>
    </citation>
    <scope>NUCLEOTIDE SEQUENCE</scope>
    <source>
        <strain evidence="5">F1F22</strain>
    </source>
</reference>
<dbReference type="Gene3D" id="3.40.930.10">
    <property type="entry name" value="Mannitol-specific EII, Chain A"/>
    <property type="match status" value="1"/>
</dbReference>
<evidence type="ECO:0000313" key="6">
    <source>
        <dbReference type="Proteomes" id="UP001056539"/>
    </source>
</evidence>
<evidence type="ECO:0000256" key="2">
    <source>
        <dbReference type="PROSITE-ProRule" id="PRU00703"/>
    </source>
</evidence>
<dbReference type="RefSeq" id="WP_271435226.1">
    <property type="nucleotide sequence ID" value="NZ_CP073355.1"/>
</dbReference>
<dbReference type="SUPFAM" id="SSF54631">
    <property type="entry name" value="CBS-domain pair"/>
    <property type="match status" value="1"/>
</dbReference>
<dbReference type="AlphaFoldDB" id="A0AAX3BCR8"/>
<feature type="domain" description="PTS EIIA type-2" evidence="3">
    <location>
        <begin position="5"/>
        <end position="147"/>
    </location>
</feature>
<reference evidence="5" key="2">
    <citation type="submission" date="2022-06" db="EMBL/GenBank/DDBJ databases">
        <title>Thermospira aquatica gen. nov., sp. nov.</title>
        <authorList>
            <person name="Ben Ali Gam Z."/>
            <person name="Labat M."/>
        </authorList>
    </citation>
    <scope>NUCLEOTIDE SEQUENCE</scope>
    <source>
        <strain evidence="5">F1F22</strain>
    </source>
</reference>
<dbReference type="InterPro" id="IPR016152">
    <property type="entry name" value="PTrfase/Anion_transptr"/>
</dbReference>
<protein>
    <submittedName>
        <fullName evidence="5">CBS domain-containing protein</fullName>
    </submittedName>
</protein>
<gene>
    <name evidence="5" type="ORF">KDW03_11530</name>
</gene>
<organism evidence="5 6">
    <name type="scientific">Thermospira aquatica</name>
    <dbReference type="NCBI Taxonomy" id="2828656"/>
    <lineage>
        <taxon>Bacteria</taxon>
        <taxon>Pseudomonadati</taxon>
        <taxon>Spirochaetota</taxon>
        <taxon>Spirochaetia</taxon>
        <taxon>Brevinematales</taxon>
        <taxon>Thermospiraceae</taxon>
        <taxon>Thermospira</taxon>
    </lineage>
</organism>
<dbReference type="InterPro" id="IPR046342">
    <property type="entry name" value="CBS_dom_sf"/>
</dbReference>
<dbReference type="PROSITE" id="PS51094">
    <property type="entry name" value="PTS_EIIA_TYPE_2"/>
    <property type="match status" value="1"/>
</dbReference>
<evidence type="ECO:0000256" key="1">
    <source>
        <dbReference type="ARBA" id="ARBA00023122"/>
    </source>
</evidence>
<dbReference type="Gene3D" id="3.10.580.10">
    <property type="entry name" value="CBS-domain"/>
    <property type="match status" value="1"/>
</dbReference>
<proteinExistence type="predicted"/>
<dbReference type="Proteomes" id="UP001056539">
    <property type="component" value="Chromosome"/>
</dbReference>
<dbReference type="InterPro" id="IPR002178">
    <property type="entry name" value="PTS_EIIA_type-2_dom"/>
</dbReference>
<dbReference type="KEGG" id="taqu:KDW03_11530"/>
<dbReference type="SUPFAM" id="SSF55804">
    <property type="entry name" value="Phoshotransferase/anion transport protein"/>
    <property type="match status" value="1"/>
</dbReference>
<dbReference type="EMBL" id="CP073355">
    <property type="protein sequence ID" value="URA10094.1"/>
    <property type="molecule type" value="Genomic_DNA"/>
</dbReference>
<keyword evidence="1 2" id="KW-0129">CBS domain</keyword>
<evidence type="ECO:0000259" key="4">
    <source>
        <dbReference type="PROSITE" id="PS51371"/>
    </source>
</evidence>
<name>A0AAX3BCR8_9SPIR</name>
<accession>A0AAX3BCR8</accession>
<dbReference type="SMART" id="SM00116">
    <property type="entry name" value="CBS"/>
    <property type="match status" value="2"/>
</dbReference>
<dbReference type="Pfam" id="PF00359">
    <property type="entry name" value="PTS_EIIA_2"/>
    <property type="match status" value="1"/>
</dbReference>
<dbReference type="PROSITE" id="PS51371">
    <property type="entry name" value="CBS"/>
    <property type="match status" value="2"/>
</dbReference>
<keyword evidence="6" id="KW-1185">Reference proteome</keyword>